<feature type="signal peptide" evidence="5">
    <location>
        <begin position="1"/>
        <end position="15"/>
    </location>
</feature>
<proteinExistence type="predicted"/>
<feature type="chain" id="PRO_5040233900" evidence="5">
    <location>
        <begin position="16"/>
        <end position="256"/>
    </location>
</feature>
<dbReference type="AlphaFoldDB" id="A0A9Q9ZX87"/>
<comment type="caution">
    <text evidence="4">Lacks conserved residue(s) required for the propagation of feature annotation.</text>
</comment>
<feature type="disulfide bond" evidence="4">
    <location>
        <begin position="213"/>
        <end position="223"/>
    </location>
</feature>
<dbReference type="KEGG" id="ccar:122136691"/>
<dbReference type="PROSITE" id="PS00420">
    <property type="entry name" value="SRCR_1"/>
    <property type="match status" value="2"/>
</dbReference>
<dbReference type="SMART" id="SM00202">
    <property type="entry name" value="SR"/>
    <property type="match status" value="2"/>
</dbReference>
<dbReference type="PANTHER" id="PTHR48071:SF28">
    <property type="entry name" value="SRCR DOMAIN-CONTAINING PROTEIN"/>
    <property type="match status" value="1"/>
</dbReference>
<dbReference type="GO" id="GO:0016020">
    <property type="term" value="C:membrane"/>
    <property type="evidence" value="ECO:0007669"/>
    <property type="project" value="InterPro"/>
</dbReference>
<feature type="disulfide bond" evidence="4">
    <location>
        <begin position="169"/>
        <end position="233"/>
    </location>
</feature>
<dbReference type="PROSITE" id="PS50287">
    <property type="entry name" value="SRCR_2"/>
    <property type="match status" value="2"/>
</dbReference>
<feature type="domain" description="SRCR" evidence="6">
    <location>
        <begin position="145"/>
        <end position="244"/>
    </location>
</feature>
<dbReference type="FunFam" id="3.10.250.10:FF:000011">
    <property type="entry name" value="Scavenger receptor class A member 5"/>
    <property type="match status" value="1"/>
</dbReference>
<dbReference type="OrthoDB" id="9945861at2759"/>
<keyword evidence="2 4" id="KW-1015">Disulfide bond</keyword>
<protein>
    <submittedName>
        <fullName evidence="7">Neurotrypsin-like</fullName>
    </submittedName>
</protein>
<evidence type="ECO:0000256" key="1">
    <source>
        <dbReference type="ARBA" id="ARBA00022729"/>
    </source>
</evidence>
<feature type="domain" description="SRCR" evidence="6">
    <location>
        <begin position="32"/>
        <end position="131"/>
    </location>
</feature>
<reference evidence="7" key="1">
    <citation type="submission" date="2025-08" db="UniProtKB">
        <authorList>
            <consortium name="RefSeq"/>
        </authorList>
    </citation>
    <scope>IDENTIFICATION</scope>
    <source>
        <tissue evidence="7">Muscle</tissue>
    </source>
</reference>
<feature type="disulfide bond" evidence="4">
    <location>
        <begin position="100"/>
        <end position="110"/>
    </location>
</feature>
<sequence length="256" mass="27890">MYLLWPLLFLVSAQCETLFDDTPKQPTQEGSVRLVGDLASSGRVEIYHDGRWGTVCDDGWNQAEAQVVCRQMGFSGAITATSGGRFPAGCGPIWMDDVKCNGLESSLSKCSFRGWGVYDCTHEEDAGVVCEADDRPKQPTQEGSVRLVGGLASSGRVEIYHDGQWGSVCHDGWNLAGAHVVCRQMGYSGAKKATPGRQFQEGCGQIWMDNVKCKGSESSLSECSFRGWGVYDCTHEEDAGVCKTGTAQHKRLRNQD</sequence>
<evidence type="ECO:0000256" key="2">
    <source>
        <dbReference type="ARBA" id="ARBA00023157"/>
    </source>
</evidence>
<evidence type="ECO:0000259" key="6">
    <source>
        <dbReference type="PROSITE" id="PS50287"/>
    </source>
</evidence>
<dbReference type="Pfam" id="PF00530">
    <property type="entry name" value="SRCR"/>
    <property type="match status" value="2"/>
</dbReference>
<keyword evidence="1 5" id="KW-0732">Signal</keyword>
<dbReference type="FunFam" id="3.10.250.10:FF:000001">
    <property type="entry name" value="Lysyl oxidase 4 isoform X1"/>
    <property type="match status" value="1"/>
</dbReference>
<evidence type="ECO:0000256" key="4">
    <source>
        <dbReference type="PROSITE-ProRule" id="PRU00196"/>
    </source>
</evidence>
<dbReference type="RefSeq" id="XP_042577045.1">
    <property type="nucleotide sequence ID" value="XM_042721111.1"/>
</dbReference>
<feature type="disulfide bond" evidence="4">
    <location>
        <begin position="69"/>
        <end position="130"/>
    </location>
</feature>
<feature type="disulfide bond" evidence="4">
    <location>
        <begin position="56"/>
        <end position="120"/>
    </location>
</feature>
<evidence type="ECO:0000313" key="7">
    <source>
        <dbReference type="RefSeq" id="XP_042577045.1"/>
    </source>
</evidence>
<accession>A0A9Q9ZX87</accession>
<dbReference type="PANTHER" id="PTHR48071">
    <property type="entry name" value="SRCR DOMAIN-CONTAINING PROTEIN"/>
    <property type="match status" value="1"/>
</dbReference>
<dbReference type="GeneID" id="122136691"/>
<dbReference type="InterPro" id="IPR001190">
    <property type="entry name" value="SRCR"/>
</dbReference>
<keyword evidence="3" id="KW-0325">Glycoprotein</keyword>
<dbReference type="Proteomes" id="UP001155660">
    <property type="component" value="Chromosome B3"/>
</dbReference>
<gene>
    <name evidence="7" type="primary">LOC122136691</name>
</gene>
<organism evidence="7">
    <name type="scientific">Cyprinus carpio</name>
    <name type="common">Common carp</name>
    <dbReference type="NCBI Taxonomy" id="7962"/>
    <lineage>
        <taxon>Eukaryota</taxon>
        <taxon>Metazoa</taxon>
        <taxon>Chordata</taxon>
        <taxon>Craniata</taxon>
        <taxon>Vertebrata</taxon>
        <taxon>Euteleostomi</taxon>
        <taxon>Actinopterygii</taxon>
        <taxon>Neopterygii</taxon>
        <taxon>Teleostei</taxon>
        <taxon>Ostariophysi</taxon>
        <taxon>Cypriniformes</taxon>
        <taxon>Cyprinidae</taxon>
        <taxon>Cyprininae</taxon>
        <taxon>Cyprinus</taxon>
    </lineage>
</organism>
<name>A0A9Q9ZX87_CYPCA</name>
<evidence type="ECO:0000256" key="3">
    <source>
        <dbReference type="ARBA" id="ARBA00023180"/>
    </source>
</evidence>
<evidence type="ECO:0000256" key="5">
    <source>
        <dbReference type="SAM" id="SignalP"/>
    </source>
</evidence>